<dbReference type="Gene3D" id="3.20.20.70">
    <property type="entry name" value="Aldolase class I"/>
    <property type="match status" value="1"/>
</dbReference>
<reference evidence="2 3" key="1">
    <citation type="submission" date="2017-03" db="EMBL/GenBank/DDBJ databases">
        <title>Lifting the veil on microbial sulfur biogeochemistry in mining wastewaters.</title>
        <authorList>
            <person name="Kantor R.S."/>
            <person name="Colenbrander Nelson T."/>
            <person name="Marshall S."/>
            <person name="Bennett D."/>
            <person name="Apte S."/>
            <person name="Camacho D."/>
            <person name="Thomas B.C."/>
            <person name="Warren L.A."/>
            <person name="Banfield J.F."/>
        </authorList>
    </citation>
    <scope>NUCLEOTIDE SEQUENCE [LARGE SCALE GENOMIC DNA]</scope>
    <source>
        <strain evidence="2">32-67-7</strain>
    </source>
</reference>
<dbReference type="EMBL" id="NCDQ01000364">
    <property type="protein sequence ID" value="OYW99812.1"/>
    <property type="molecule type" value="Genomic_DNA"/>
</dbReference>
<protein>
    <submittedName>
        <fullName evidence="2">Transaldolase</fullName>
    </submittedName>
</protein>
<dbReference type="NCBIfam" id="TIGR02134">
    <property type="entry name" value="transald_staph"/>
    <property type="match status" value="1"/>
</dbReference>
<comment type="caution">
    <text evidence="2">The sequence shown here is derived from an EMBL/GenBank/DDBJ whole genome shotgun (WGS) entry which is preliminary data.</text>
</comment>
<name>A0A258CXM0_CAUVI</name>
<evidence type="ECO:0000256" key="1">
    <source>
        <dbReference type="ARBA" id="ARBA00023270"/>
    </source>
</evidence>
<dbReference type="Proteomes" id="UP000215616">
    <property type="component" value="Unassembled WGS sequence"/>
</dbReference>
<dbReference type="GO" id="GO:0005975">
    <property type="term" value="P:carbohydrate metabolic process"/>
    <property type="evidence" value="ECO:0007669"/>
    <property type="project" value="InterPro"/>
</dbReference>
<organism evidence="2 3">
    <name type="scientific">Caulobacter vibrioides</name>
    <name type="common">Caulobacter crescentus</name>
    <dbReference type="NCBI Taxonomy" id="155892"/>
    <lineage>
        <taxon>Bacteria</taxon>
        <taxon>Pseudomonadati</taxon>
        <taxon>Pseudomonadota</taxon>
        <taxon>Alphaproteobacteria</taxon>
        <taxon>Caulobacterales</taxon>
        <taxon>Caulobacteraceae</taxon>
        <taxon>Caulobacter</taxon>
    </lineage>
</organism>
<dbReference type="AlphaFoldDB" id="A0A258CXM0"/>
<dbReference type="InterPro" id="IPR001585">
    <property type="entry name" value="TAL/FSA"/>
</dbReference>
<keyword evidence="1" id="KW-0704">Schiff base</keyword>
<sequence length="248" mass="27266">MLHRRASTDLATANLADQIKLFADGASLEDFTRLNAEGLVAGFTTNPTLMRRAQITDYETFARELIARIPHAPISFEVFSDDFDDMKRQARKIAQWGPNVYVKIPITNTKRESSLPMVRELASEGVKLNVTAILTLEQVAGTVDALHDDVPAVVSIFAGRIADTGVDPMPIMRAAVAMAARKPKAEVLWASVREVLNIYQARDCGCHIITSTPDVLKKLSMADKDLADLSQETVAMFYDDARAAGFQL</sequence>
<accession>A0A258CXM0</accession>
<proteinExistence type="predicted"/>
<gene>
    <name evidence="2" type="ORF">B7Z12_17375</name>
</gene>
<evidence type="ECO:0000313" key="2">
    <source>
        <dbReference type="EMBL" id="OYW99812.1"/>
    </source>
</evidence>
<evidence type="ECO:0000313" key="3">
    <source>
        <dbReference type="Proteomes" id="UP000215616"/>
    </source>
</evidence>
<dbReference type="PANTHER" id="PTHR10683">
    <property type="entry name" value="TRANSALDOLASE"/>
    <property type="match status" value="1"/>
</dbReference>
<dbReference type="InterPro" id="IPR011861">
    <property type="entry name" value="Transald_staph-type"/>
</dbReference>
<dbReference type="InterPro" id="IPR013785">
    <property type="entry name" value="Aldolase_TIM"/>
</dbReference>
<dbReference type="Pfam" id="PF00923">
    <property type="entry name" value="TAL_FSA"/>
    <property type="match status" value="1"/>
</dbReference>
<dbReference type="PANTHER" id="PTHR10683:SF40">
    <property type="entry name" value="FRUCTOSE-6-PHOSPHATE ALDOLASE 1-RELATED"/>
    <property type="match status" value="1"/>
</dbReference>
<dbReference type="SUPFAM" id="SSF51569">
    <property type="entry name" value="Aldolase"/>
    <property type="match status" value="1"/>
</dbReference>